<feature type="domain" description="DNA polymerase III beta sliding clamp C-terminal" evidence="9">
    <location>
        <begin position="75"/>
        <end position="190"/>
    </location>
</feature>
<evidence type="ECO:0000256" key="6">
    <source>
        <dbReference type="ARBA" id="ARBA00022705"/>
    </source>
</evidence>
<sequence>MKMNSDIEKMLKDVVKRVSAVRPSLQCVHFENGDAVVTDSHRLIRVKGAAPKNLILDLNLADFSFPEISYPNVDRLIPKKFSTEFTLSRADALTLLPSLKAMTKVNSDFKKVVKLEVSEMNFKISCSETSTGISQMIDLEPKEFSGAEISLSCNSQYLVDALEALTSMKDIKFVNMEVKINSGLTPFLISAGNIDYLLTPVKVF</sequence>
<proteinExistence type="inferred from homology"/>
<evidence type="ECO:0000256" key="4">
    <source>
        <dbReference type="ARBA" id="ARBA00022679"/>
    </source>
</evidence>
<keyword evidence="3" id="KW-0963">Cytoplasm</keyword>
<dbReference type="SUPFAM" id="SSF55979">
    <property type="entry name" value="DNA clamp"/>
    <property type="match status" value="1"/>
</dbReference>
<organism evidence="10 11">
    <name type="scientific">Levilactobacillus fujinensis</name>
    <dbReference type="NCBI Taxonomy" id="2486024"/>
    <lineage>
        <taxon>Bacteria</taxon>
        <taxon>Bacillati</taxon>
        <taxon>Bacillota</taxon>
        <taxon>Bacilli</taxon>
        <taxon>Lactobacillales</taxon>
        <taxon>Lactobacillaceae</taxon>
        <taxon>Levilactobacillus</taxon>
    </lineage>
</organism>
<gene>
    <name evidence="10" type="ORF">ACFP1C_13780</name>
</gene>
<evidence type="ECO:0000256" key="1">
    <source>
        <dbReference type="ARBA" id="ARBA00004496"/>
    </source>
</evidence>
<dbReference type="RefSeq" id="WP_125686029.1">
    <property type="nucleotide sequence ID" value="NZ_JBHSSI010000107.1"/>
</dbReference>
<keyword evidence="6" id="KW-0235">DNA replication</keyword>
<keyword evidence="7" id="KW-0239">DNA-directed DNA polymerase</keyword>
<dbReference type="Proteomes" id="UP001596283">
    <property type="component" value="Unassembled WGS sequence"/>
</dbReference>
<accession>A0ABW1TKU6</accession>
<dbReference type="EMBL" id="JBHSSI010000107">
    <property type="protein sequence ID" value="MFC6261990.1"/>
    <property type="molecule type" value="Genomic_DNA"/>
</dbReference>
<dbReference type="InterPro" id="IPR001001">
    <property type="entry name" value="DNA_polIII_beta"/>
</dbReference>
<keyword evidence="4" id="KW-0808">Transferase</keyword>
<dbReference type="Pfam" id="PF02768">
    <property type="entry name" value="DNA_pol3_beta_3"/>
    <property type="match status" value="1"/>
</dbReference>
<protein>
    <recommendedName>
        <fullName evidence="9">DNA polymerase III beta sliding clamp C-terminal domain-containing protein</fullName>
    </recommendedName>
</protein>
<dbReference type="InterPro" id="IPR022635">
    <property type="entry name" value="DNA_polIII_beta_C"/>
</dbReference>
<comment type="caution">
    <text evidence="10">The sequence shown here is derived from an EMBL/GenBank/DDBJ whole genome shotgun (WGS) entry which is preliminary data.</text>
</comment>
<dbReference type="PANTHER" id="PTHR30478">
    <property type="entry name" value="DNA POLYMERASE III SUBUNIT BETA"/>
    <property type="match status" value="1"/>
</dbReference>
<keyword evidence="5" id="KW-0548">Nucleotidyltransferase</keyword>
<comment type="subcellular location">
    <subcellularLocation>
        <location evidence="1">Cytoplasm</location>
    </subcellularLocation>
</comment>
<evidence type="ECO:0000313" key="11">
    <source>
        <dbReference type="Proteomes" id="UP001596283"/>
    </source>
</evidence>
<evidence type="ECO:0000256" key="7">
    <source>
        <dbReference type="ARBA" id="ARBA00022932"/>
    </source>
</evidence>
<keyword evidence="8" id="KW-0238">DNA-binding</keyword>
<comment type="similarity">
    <text evidence="2">Belongs to the beta sliding clamp family.</text>
</comment>
<keyword evidence="11" id="KW-1185">Reference proteome</keyword>
<evidence type="ECO:0000313" key="10">
    <source>
        <dbReference type="EMBL" id="MFC6261990.1"/>
    </source>
</evidence>
<evidence type="ECO:0000256" key="5">
    <source>
        <dbReference type="ARBA" id="ARBA00022695"/>
    </source>
</evidence>
<evidence type="ECO:0000256" key="2">
    <source>
        <dbReference type="ARBA" id="ARBA00010752"/>
    </source>
</evidence>
<name>A0ABW1TKU6_9LACO</name>
<evidence type="ECO:0000259" key="9">
    <source>
        <dbReference type="Pfam" id="PF02768"/>
    </source>
</evidence>
<dbReference type="InterPro" id="IPR046938">
    <property type="entry name" value="DNA_clamp_sf"/>
</dbReference>
<dbReference type="PANTHER" id="PTHR30478:SF0">
    <property type="entry name" value="BETA SLIDING CLAMP"/>
    <property type="match status" value="1"/>
</dbReference>
<evidence type="ECO:0000256" key="8">
    <source>
        <dbReference type="ARBA" id="ARBA00023125"/>
    </source>
</evidence>
<evidence type="ECO:0000256" key="3">
    <source>
        <dbReference type="ARBA" id="ARBA00022490"/>
    </source>
</evidence>
<reference evidence="11" key="1">
    <citation type="journal article" date="2019" name="Int. J. Syst. Evol. Microbiol.">
        <title>The Global Catalogue of Microorganisms (GCM) 10K type strain sequencing project: providing services to taxonomists for standard genome sequencing and annotation.</title>
        <authorList>
            <consortium name="The Broad Institute Genomics Platform"/>
            <consortium name="The Broad Institute Genome Sequencing Center for Infectious Disease"/>
            <person name="Wu L."/>
            <person name="Ma J."/>
        </authorList>
    </citation>
    <scope>NUCLEOTIDE SEQUENCE [LARGE SCALE GENOMIC DNA]</scope>
    <source>
        <strain evidence="11">CCM 8908</strain>
    </source>
</reference>
<dbReference type="Gene3D" id="3.70.10.10">
    <property type="match status" value="1"/>
</dbReference>